<name>A0AAE3AT97_9FIRM</name>
<dbReference type="Pfam" id="PF00535">
    <property type="entry name" value="Glycos_transf_2"/>
    <property type="match status" value="1"/>
</dbReference>
<evidence type="ECO:0000256" key="2">
    <source>
        <dbReference type="ARBA" id="ARBA00022679"/>
    </source>
</evidence>
<dbReference type="PANTHER" id="PTHR22916:SF51">
    <property type="entry name" value="GLYCOSYLTRANSFERASE EPSH-RELATED"/>
    <property type="match status" value="1"/>
</dbReference>
<comment type="caution">
    <text evidence="4">The sequence shown here is derived from an EMBL/GenBank/DDBJ whole genome shotgun (WGS) entry which is preliminary data.</text>
</comment>
<evidence type="ECO:0000313" key="5">
    <source>
        <dbReference type="Proteomes" id="UP001198962"/>
    </source>
</evidence>
<reference evidence="4" key="1">
    <citation type="submission" date="2021-10" db="EMBL/GenBank/DDBJ databases">
        <title>Anaerobic single-cell dispensing facilitates the cultivation of human gut bacteria.</title>
        <authorList>
            <person name="Afrizal A."/>
        </authorList>
    </citation>
    <scope>NUCLEOTIDE SEQUENCE</scope>
    <source>
        <strain evidence="4">CLA-AA-H274</strain>
    </source>
</reference>
<sequence>MKQNPLISVVVPVYKIPEDFLRSSIESVLNQTVQDFELILVDDGSPDNCGEICDEYAKNDARIIVIHQKNSGVSAARNAGIKKVRGKYLTFLDSDDLLKSDAWEKAVALFEKYHVDCIVFGWEDFSADGKCPHVVTENITQLDAKEVVYQIASDNYKCGGGYPWNKIWNADNIRKAYGSIPSFTDEVYTYEDKLWIIETLEKLQTVLLIPEILYEYRFLASSLTQDASAWKRRQFNAYDAYDIILNKLRGKNIKAYKGAIKFYFGFCFVDARNMYPYRKDDIQRFKDTKKRLRKLSKQIRPGDLPSLKYNLAWIFVLLFGWL</sequence>
<dbReference type="EMBL" id="JAJEPU010000026">
    <property type="protein sequence ID" value="MCC2165125.1"/>
    <property type="molecule type" value="Genomic_DNA"/>
</dbReference>
<proteinExistence type="predicted"/>
<keyword evidence="1" id="KW-0328">Glycosyltransferase</keyword>
<dbReference type="GO" id="GO:0016757">
    <property type="term" value="F:glycosyltransferase activity"/>
    <property type="evidence" value="ECO:0007669"/>
    <property type="project" value="UniProtKB-KW"/>
</dbReference>
<dbReference type="PANTHER" id="PTHR22916">
    <property type="entry name" value="GLYCOSYLTRANSFERASE"/>
    <property type="match status" value="1"/>
</dbReference>
<dbReference type="Gene3D" id="3.90.550.10">
    <property type="entry name" value="Spore Coat Polysaccharide Biosynthesis Protein SpsA, Chain A"/>
    <property type="match status" value="1"/>
</dbReference>
<accession>A0AAE3AT97</accession>
<gene>
    <name evidence="4" type="ORF">LKD32_09605</name>
</gene>
<dbReference type="AlphaFoldDB" id="A0AAE3AT97"/>
<dbReference type="InterPro" id="IPR001173">
    <property type="entry name" value="Glyco_trans_2-like"/>
</dbReference>
<protein>
    <submittedName>
        <fullName evidence="4">Glycosyltransferase family 2 protein</fullName>
    </submittedName>
</protein>
<evidence type="ECO:0000313" key="4">
    <source>
        <dbReference type="EMBL" id="MCC2165125.1"/>
    </source>
</evidence>
<dbReference type="RefSeq" id="WP_308451522.1">
    <property type="nucleotide sequence ID" value="NZ_JAJEPU010000026.1"/>
</dbReference>
<evidence type="ECO:0000256" key="1">
    <source>
        <dbReference type="ARBA" id="ARBA00022676"/>
    </source>
</evidence>
<dbReference type="SUPFAM" id="SSF53448">
    <property type="entry name" value="Nucleotide-diphospho-sugar transferases"/>
    <property type="match status" value="1"/>
</dbReference>
<feature type="domain" description="Glycosyltransferase 2-like" evidence="3">
    <location>
        <begin position="8"/>
        <end position="129"/>
    </location>
</feature>
<dbReference type="InterPro" id="IPR029044">
    <property type="entry name" value="Nucleotide-diphossugar_trans"/>
</dbReference>
<organism evidence="4 5">
    <name type="scientific">Brotaphodocola catenula</name>
    <dbReference type="NCBI Taxonomy" id="2885361"/>
    <lineage>
        <taxon>Bacteria</taxon>
        <taxon>Bacillati</taxon>
        <taxon>Bacillota</taxon>
        <taxon>Clostridia</taxon>
        <taxon>Lachnospirales</taxon>
        <taxon>Lachnospiraceae</taxon>
        <taxon>Brotaphodocola</taxon>
    </lineage>
</organism>
<dbReference type="Proteomes" id="UP001198962">
    <property type="component" value="Unassembled WGS sequence"/>
</dbReference>
<evidence type="ECO:0000259" key="3">
    <source>
        <dbReference type="Pfam" id="PF00535"/>
    </source>
</evidence>
<keyword evidence="5" id="KW-1185">Reference proteome</keyword>
<dbReference type="CDD" id="cd00761">
    <property type="entry name" value="Glyco_tranf_GTA_type"/>
    <property type="match status" value="1"/>
</dbReference>
<keyword evidence="2" id="KW-0808">Transferase</keyword>